<feature type="compositionally biased region" description="Polar residues" evidence="1">
    <location>
        <begin position="27"/>
        <end position="43"/>
    </location>
</feature>
<protein>
    <submittedName>
        <fullName evidence="2">Uncharacterized protein</fullName>
    </submittedName>
</protein>
<organism evidence="2 3">
    <name type="scientific">Saponaria officinalis</name>
    <name type="common">Common soapwort</name>
    <name type="synonym">Lychnis saponaria</name>
    <dbReference type="NCBI Taxonomy" id="3572"/>
    <lineage>
        <taxon>Eukaryota</taxon>
        <taxon>Viridiplantae</taxon>
        <taxon>Streptophyta</taxon>
        <taxon>Embryophyta</taxon>
        <taxon>Tracheophyta</taxon>
        <taxon>Spermatophyta</taxon>
        <taxon>Magnoliopsida</taxon>
        <taxon>eudicotyledons</taxon>
        <taxon>Gunneridae</taxon>
        <taxon>Pentapetalae</taxon>
        <taxon>Caryophyllales</taxon>
        <taxon>Caryophyllaceae</taxon>
        <taxon>Caryophylleae</taxon>
        <taxon>Saponaria</taxon>
    </lineage>
</organism>
<name>A0AAW1L0C8_SAPOF</name>
<keyword evidence="3" id="KW-1185">Reference proteome</keyword>
<feature type="region of interest" description="Disordered" evidence="1">
    <location>
        <begin position="260"/>
        <end position="293"/>
    </location>
</feature>
<comment type="caution">
    <text evidence="2">The sequence shown here is derived from an EMBL/GenBank/DDBJ whole genome shotgun (WGS) entry which is preliminary data.</text>
</comment>
<sequence length="742" mass="82906">MNDDRTPSKMSNLKKRFNRNPRKRSQNSDYQFRTQIHQQSSDTMEAKRVRFKGPKTGINRPRRSKFDGCSAPAEASEDAPMPVANGGEPKTSEFAYFKRLTQGVGCTSRKNLGNRKSIQERNFGPAYDGRGDANIVKDLEAPLCAKKSSTVDVGSFLRPQDVAIQSAGINSKVDYDTERLGSSPGIRTPPTVNLDNILSTSAAASLKSGIPLKDGDIFSSKRLKLQRWILKTMLLKADNHELPTECDVVSLLMSRLLPESSSKIPSDSKNHRGPGVKGQEHLHDSGIESEESWDGSRTLIPTNMDDFIGGVSADCQMIEDVNTFASSGADDMLVGFREGDKQGSSLYENESERWSDTFDDRNFLTWSSKNSDCSTQCKTSSNIFKNEVQDEFCYGLDNDQSCKFRFHTHSYELPTICYDKFLEHGDLDRTAPNSWHLISPERCGSSALGYLRDSAELDDFVENCRRSCLEYNSKRSDCKLDSRALDSWPPVSFETFGSPSLGSFSNSAELNEFEIRGEHSPLLLPWGTDDTNTEDDMDHEVYLPLLSEDDHRSFDSSTSLGIYPSIFPNNSMLRSSSDILPDTQHWLQPKDIIAGSSCAPFTLLYGPDDAVLFKDVFRGSRLYVVSEDLSYETGNILGDGLVPAAGLDFDIGLKSESLSHFIEPEYDVHYQLRQKMPSSQALYEDGTSLEMPWTEASSLMNVDIHAQKEVLLPLKLQRIRWLDTAVETNYDDLQISALGNVL</sequence>
<gene>
    <name evidence="2" type="ORF">RND81_05G218000</name>
</gene>
<proteinExistence type="predicted"/>
<evidence type="ECO:0000313" key="3">
    <source>
        <dbReference type="Proteomes" id="UP001443914"/>
    </source>
</evidence>
<dbReference type="Proteomes" id="UP001443914">
    <property type="component" value="Unassembled WGS sequence"/>
</dbReference>
<accession>A0AAW1L0C8</accession>
<evidence type="ECO:0000256" key="1">
    <source>
        <dbReference type="SAM" id="MobiDB-lite"/>
    </source>
</evidence>
<reference evidence="2" key="1">
    <citation type="submission" date="2024-03" db="EMBL/GenBank/DDBJ databases">
        <title>WGS assembly of Saponaria officinalis var. Norfolk2.</title>
        <authorList>
            <person name="Jenkins J."/>
            <person name="Shu S."/>
            <person name="Grimwood J."/>
            <person name="Barry K."/>
            <person name="Goodstein D."/>
            <person name="Schmutz J."/>
            <person name="Leebens-Mack J."/>
            <person name="Osbourn A."/>
        </authorList>
    </citation>
    <scope>NUCLEOTIDE SEQUENCE [LARGE SCALE GENOMIC DNA]</scope>
    <source>
        <strain evidence="2">JIC</strain>
    </source>
</reference>
<dbReference type="AlphaFoldDB" id="A0AAW1L0C8"/>
<feature type="compositionally biased region" description="Basic residues" evidence="1">
    <location>
        <begin position="12"/>
        <end position="25"/>
    </location>
</feature>
<evidence type="ECO:0000313" key="2">
    <source>
        <dbReference type="EMBL" id="KAK9726473.1"/>
    </source>
</evidence>
<feature type="region of interest" description="Disordered" evidence="1">
    <location>
        <begin position="1"/>
        <end position="87"/>
    </location>
</feature>
<dbReference type="EMBL" id="JBDFQZ010000005">
    <property type="protein sequence ID" value="KAK9726473.1"/>
    <property type="molecule type" value="Genomic_DNA"/>
</dbReference>